<keyword evidence="2" id="KW-1185">Reference proteome</keyword>
<dbReference type="Proteomes" id="UP000660745">
    <property type="component" value="Unassembled WGS sequence"/>
</dbReference>
<organism evidence="1 2">
    <name type="scientific">Nonomuraea glycinis</name>
    <dbReference type="NCBI Taxonomy" id="2047744"/>
    <lineage>
        <taxon>Bacteria</taxon>
        <taxon>Bacillati</taxon>
        <taxon>Actinomycetota</taxon>
        <taxon>Actinomycetes</taxon>
        <taxon>Streptosporangiales</taxon>
        <taxon>Streptosporangiaceae</taxon>
        <taxon>Nonomuraea</taxon>
    </lineage>
</organism>
<sequence length="70" mass="7517">MEDQPLWAGEDAVTEPVGATTAITPLNAILRMFIQCSLLTEIEPPHGPPAAKADQRARPYIPVMYAVNGA</sequence>
<evidence type="ECO:0000313" key="2">
    <source>
        <dbReference type="Proteomes" id="UP000660745"/>
    </source>
</evidence>
<reference evidence="1" key="2">
    <citation type="submission" date="2020-09" db="EMBL/GenBank/DDBJ databases">
        <authorList>
            <person name="Sun Q."/>
            <person name="Zhou Y."/>
        </authorList>
    </citation>
    <scope>NUCLEOTIDE SEQUENCE</scope>
    <source>
        <strain evidence="1">CGMCC 4.7430</strain>
    </source>
</reference>
<name>A0A918A2Y5_9ACTN</name>
<protein>
    <submittedName>
        <fullName evidence="1">Uncharacterized protein</fullName>
    </submittedName>
</protein>
<accession>A0A918A2Y5</accession>
<evidence type="ECO:0000313" key="1">
    <source>
        <dbReference type="EMBL" id="GGP04166.1"/>
    </source>
</evidence>
<dbReference type="AlphaFoldDB" id="A0A918A2Y5"/>
<gene>
    <name evidence="1" type="ORF">GCM10012278_18550</name>
</gene>
<proteinExistence type="predicted"/>
<comment type="caution">
    <text evidence="1">The sequence shown here is derived from an EMBL/GenBank/DDBJ whole genome shotgun (WGS) entry which is preliminary data.</text>
</comment>
<reference evidence="1" key="1">
    <citation type="journal article" date="2014" name="Int. J. Syst. Evol. Microbiol.">
        <title>Complete genome sequence of Corynebacterium casei LMG S-19264T (=DSM 44701T), isolated from a smear-ripened cheese.</title>
        <authorList>
            <consortium name="US DOE Joint Genome Institute (JGI-PGF)"/>
            <person name="Walter F."/>
            <person name="Albersmeier A."/>
            <person name="Kalinowski J."/>
            <person name="Ruckert C."/>
        </authorList>
    </citation>
    <scope>NUCLEOTIDE SEQUENCE</scope>
    <source>
        <strain evidence="1">CGMCC 4.7430</strain>
    </source>
</reference>
<dbReference type="EMBL" id="BMNK01000002">
    <property type="protein sequence ID" value="GGP04166.1"/>
    <property type="molecule type" value="Genomic_DNA"/>
</dbReference>